<evidence type="ECO:0000256" key="2">
    <source>
        <dbReference type="ARBA" id="ARBA00006301"/>
    </source>
</evidence>
<evidence type="ECO:0000256" key="10">
    <source>
        <dbReference type="SAM" id="MobiDB-lite"/>
    </source>
</evidence>
<dbReference type="Gene3D" id="3.40.50.150">
    <property type="entry name" value="Vaccinia Virus protein VP39"/>
    <property type="match status" value="1"/>
</dbReference>
<feature type="region of interest" description="Disordered" evidence="10">
    <location>
        <begin position="392"/>
        <end position="413"/>
    </location>
</feature>
<dbReference type="GO" id="GO:0016433">
    <property type="term" value="F:rRNA (adenine) methyltransferase activity"/>
    <property type="evidence" value="ECO:0007669"/>
    <property type="project" value="UniProtKB-ARBA"/>
</dbReference>
<evidence type="ECO:0000256" key="7">
    <source>
        <dbReference type="ARBA" id="ARBA00023242"/>
    </source>
</evidence>
<dbReference type="STRING" id="4846.A0A367J8T4"/>
<dbReference type="OrthoDB" id="10258825at2759"/>
<dbReference type="EMBL" id="PJQM01003981">
    <property type="protein sequence ID" value="RCH86239.1"/>
    <property type="molecule type" value="Genomic_DNA"/>
</dbReference>
<protein>
    <recommendedName>
        <fullName evidence="8 9">Ribosomal RNA-processing protein 8</fullName>
        <ecNumber evidence="9">2.1.1.-</ecNumber>
    </recommendedName>
</protein>
<proteinExistence type="inferred from homology"/>
<accession>A0A367J8T4</accession>
<evidence type="ECO:0000256" key="3">
    <source>
        <dbReference type="ARBA" id="ARBA00022552"/>
    </source>
</evidence>
<dbReference type="EC" id="2.1.1.-" evidence="9"/>
<dbReference type="PANTHER" id="PTHR12787">
    <property type="entry name" value="RIBOSOMAL RNA-PROCESSING PROTEIN 8"/>
    <property type="match status" value="1"/>
</dbReference>
<sequence>MQPLFEASGWSLPKNIAKETKKTKKQISQDQSKVGRSTQEADQLQAQLSSLVTPKKNDKKRSLEQDDKPSSKKSKQKKSNESKEVNKSEPEKGKKQENKKKEGKKPEVNKKNENKQSKKQKLQELLAKKNENKTNQQTSEKPSKQILQKAPSKKTPQQTITKPVITNKKDDMDAGLTPLQRKMKEKLSGARFRWLNEQLYTTPGNKSFKLFQEKPELFDEYHEGFRHQVESWPVNPVDVIVDQLKQLPKSTVIADLGCGDAMIAQTLTSHNVLSFDLIAKNELVTACDISKLPLEANSVDVAVFSLSLMGTNYVDFLKEAHRVLKVGGELKIAEVVSRFSDVDTFVSLLEELGFDFMDKEDDNKMFVMMYFTKQPNYEEEVDDEMLSGLSKTQKRSLKKGAGINTSKNKLQKRSQQLLKPCLYKKR</sequence>
<evidence type="ECO:0000256" key="6">
    <source>
        <dbReference type="ARBA" id="ARBA00022691"/>
    </source>
</evidence>
<evidence type="ECO:0000256" key="1">
    <source>
        <dbReference type="ARBA" id="ARBA00004604"/>
    </source>
</evidence>
<dbReference type="GO" id="GO:0042273">
    <property type="term" value="P:ribosomal large subunit biogenesis"/>
    <property type="evidence" value="ECO:0007669"/>
    <property type="project" value="TreeGrafter"/>
</dbReference>
<evidence type="ECO:0000313" key="11">
    <source>
        <dbReference type="EMBL" id="RCH86239.1"/>
    </source>
</evidence>
<feature type="compositionally biased region" description="Basic and acidic residues" evidence="10">
    <location>
        <begin position="60"/>
        <end position="70"/>
    </location>
</feature>
<dbReference type="Gene3D" id="1.10.10.2150">
    <property type="entry name" value="Ribosomal RNA-processing protein 8, N-terminal domain"/>
    <property type="match status" value="1"/>
</dbReference>
<dbReference type="FunFam" id="1.10.10.2150:FF:000001">
    <property type="entry name" value="Ribosomal RNA-processing protein 8"/>
    <property type="match status" value="1"/>
</dbReference>
<comment type="similarity">
    <text evidence="2 9">Belongs to the methyltransferase superfamily. RRP8 family.</text>
</comment>
<evidence type="ECO:0000313" key="12">
    <source>
        <dbReference type="Proteomes" id="UP000253551"/>
    </source>
</evidence>
<keyword evidence="5 9" id="KW-0808">Transferase</keyword>
<dbReference type="InterPro" id="IPR042036">
    <property type="entry name" value="RRP8_N"/>
</dbReference>
<dbReference type="Proteomes" id="UP000253551">
    <property type="component" value="Unassembled WGS sequence"/>
</dbReference>
<keyword evidence="12" id="KW-1185">Reference proteome</keyword>
<keyword evidence="3 9" id="KW-0698">rRNA processing</keyword>
<evidence type="ECO:0000256" key="5">
    <source>
        <dbReference type="ARBA" id="ARBA00022679"/>
    </source>
</evidence>
<dbReference type="CDD" id="cd02440">
    <property type="entry name" value="AdoMet_MTases"/>
    <property type="match status" value="1"/>
</dbReference>
<feature type="compositionally biased region" description="Basic and acidic residues" evidence="10">
    <location>
        <begin position="78"/>
        <end position="116"/>
    </location>
</feature>
<dbReference type="SUPFAM" id="SSF53335">
    <property type="entry name" value="S-adenosyl-L-methionine-dependent methyltransferases"/>
    <property type="match status" value="1"/>
</dbReference>
<comment type="subcellular location">
    <subcellularLocation>
        <location evidence="1 9">Nucleus</location>
        <location evidence="1 9">Nucleolus</location>
    </subcellularLocation>
</comment>
<evidence type="ECO:0000256" key="9">
    <source>
        <dbReference type="RuleBase" id="RU365074"/>
    </source>
</evidence>
<evidence type="ECO:0000256" key="4">
    <source>
        <dbReference type="ARBA" id="ARBA00022603"/>
    </source>
</evidence>
<feature type="compositionally biased region" description="Polar residues" evidence="10">
    <location>
        <begin position="26"/>
        <end position="52"/>
    </location>
</feature>
<feature type="region of interest" description="Disordered" evidence="10">
    <location>
        <begin position="1"/>
        <end position="172"/>
    </location>
</feature>
<dbReference type="Pfam" id="PF05148">
    <property type="entry name" value="Methyltransf_8"/>
    <property type="match status" value="1"/>
</dbReference>
<name>A0A367J8T4_RHIST</name>
<feature type="compositionally biased region" description="Polar residues" evidence="10">
    <location>
        <begin position="403"/>
        <end position="413"/>
    </location>
</feature>
<reference evidence="11 12" key="1">
    <citation type="journal article" date="2018" name="G3 (Bethesda)">
        <title>Phylogenetic and Phylogenomic Definition of Rhizopus Species.</title>
        <authorList>
            <person name="Gryganskyi A.P."/>
            <person name="Golan J."/>
            <person name="Dolatabadi S."/>
            <person name="Mondo S."/>
            <person name="Robb S."/>
            <person name="Idnurm A."/>
            <person name="Muszewska A."/>
            <person name="Steczkiewicz K."/>
            <person name="Masonjones S."/>
            <person name="Liao H.L."/>
            <person name="Gajdeczka M.T."/>
            <person name="Anike F."/>
            <person name="Vuek A."/>
            <person name="Anishchenko I.M."/>
            <person name="Voigt K."/>
            <person name="de Hoog G.S."/>
            <person name="Smith M.E."/>
            <person name="Heitman J."/>
            <person name="Vilgalys R."/>
            <person name="Stajich J.E."/>
        </authorList>
    </citation>
    <scope>NUCLEOTIDE SEQUENCE [LARGE SCALE GENOMIC DNA]</scope>
    <source>
        <strain evidence="11 12">LSU 92-RS-03</strain>
    </source>
</reference>
<evidence type="ECO:0000256" key="8">
    <source>
        <dbReference type="ARBA" id="ARBA00076672"/>
    </source>
</evidence>
<dbReference type="GO" id="GO:0005730">
    <property type="term" value="C:nucleolus"/>
    <property type="evidence" value="ECO:0007669"/>
    <property type="project" value="UniProtKB-SubCell"/>
</dbReference>
<keyword evidence="4 9" id="KW-0489">Methyltransferase</keyword>
<dbReference type="InterPro" id="IPR029063">
    <property type="entry name" value="SAM-dependent_MTases_sf"/>
</dbReference>
<dbReference type="AlphaFoldDB" id="A0A367J8T4"/>
<keyword evidence="7 9" id="KW-0539">Nucleus</keyword>
<comment type="caution">
    <text evidence="11">The sequence shown here is derived from an EMBL/GenBank/DDBJ whole genome shotgun (WGS) entry which is preliminary data.</text>
</comment>
<keyword evidence="6 9" id="KW-0949">S-adenosyl-L-methionine</keyword>
<organism evidence="11 12">
    <name type="scientific">Rhizopus stolonifer</name>
    <name type="common">Rhizopus nigricans</name>
    <dbReference type="NCBI Taxonomy" id="4846"/>
    <lineage>
        <taxon>Eukaryota</taxon>
        <taxon>Fungi</taxon>
        <taxon>Fungi incertae sedis</taxon>
        <taxon>Mucoromycota</taxon>
        <taxon>Mucoromycotina</taxon>
        <taxon>Mucoromycetes</taxon>
        <taxon>Mucorales</taxon>
        <taxon>Mucorineae</taxon>
        <taxon>Rhizopodaceae</taxon>
        <taxon>Rhizopus</taxon>
    </lineage>
</organism>
<comment type="function">
    <text evidence="9">S-adenosyl-L-methionine-dependent methyltransferase that specifically methylates the N(1) position of adenine in helix 25.1 in 25S rRNA. Required both for ribosomal 40S and 60S subunits biogenesis. Required for efficient pre-rRNA cleavage at site A2.</text>
</comment>
<dbReference type="InterPro" id="IPR007823">
    <property type="entry name" value="RRP8"/>
</dbReference>
<dbReference type="PANTHER" id="PTHR12787:SF0">
    <property type="entry name" value="RIBOSOMAL RNA-PROCESSING PROTEIN 8"/>
    <property type="match status" value="1"/>
</dbReference>
<gene>
    <name evidence="11" type="primary">RRP8_2</name>
    <name evidence="11" type="ORF">CU098_005839</name>
</gene>